<accession>A0AAW0AZS9</accession>
<comment type="caution">
    <text evidence="1">The sequence shown here is derived from an EMBL/GenBank/DDBJ whole genome shotgun (WGS) entry which is preliminary data.</text>
</comment>
<evidence type="ECO:0000313" key="2">
    <source>
        <dbReference type="Proteomes" id="UP001362999"/>
    </source>
</evidence>
<protein>
    <submittedName>
        <fullName evidence="1">Uncharacterized protein</fullName>
    </submittedName>
</protein>
<dbReference type="EMBL" id="JAWWNJ010000046">
    <property type="protein sequence ID" value="KAK7018536.1"/>
    <property type="molecule type" value="Genomic_DNA"/>
</dbReference>
<evidence type="ECO:0000313" key="1">
    <source>
        <dbReference type="EMBL" id="KAK7018536.1"/>
    </source>
</evidence>
<gene>
    <name evidence="1" type="ORF">R3P38DRAFT_3200915</name>
</gene>
<name>A0AAW0AZS9_9AGAR</name>
<proteinExistence type="predicted"/>
<reference evidence="1 2" key="1">
    <citation type="journal article" date="2024" name="J Genomics">
        <title>Draft genome sequencing and assembly of Favolaschia claudopus CIRM-BRFM 2984 isolated from oak limbs.</title>
        <authorList>
            <person name="Navarro D."/>
            <person name="Drula E."/>
            <person name="Chaduli D."/>
            <person name="Cazenave R."/>
            <person name="Ahrendt S."/>
            <person name="Wang J."/>
            <person name="Lipzen A."/>
            <person name="Daum C."/>
            <person name="Barry K."/>
            <person name="Grigoriev I.V."/>
            <person name="Favel A."/>
            <person name="Rosso M.N."/>
            <person name="Martin F."/>
        </authorList>
    </citation>
    <scope>NUCLEOTIDE SEQUENCE [LARGE SCALE GENOMIC DNA]</scope>
    <source>
        <strain evidence="1 2">CIRM-BRFM 2984</strain>
    </source>
</reference>
<dbReference type="Proteomes" id="UP001362999">
    <property type="component" value="Unassembled WGS sequence"/>
</dbReference>
<sequence>MWNYEKYEAGFSAGDDMLEDAMQRQVEDGLNMMGIWDAVKLGQELDGELDGPNLVDRDDTLLEELLESKEWYPYASKTMLLLDICDNLPRLTVSEALMRTFIWILRECGAKDVPSLDALRKTQKALRGQCSVPTIPCTSVQGKNFCIMIPVQ</sequence>
<keyword evidence="2" id="KW-1185">Reference proteome</keyword>
<dbReference type="AlphaFoldDB" id="A0AAW0AZS9"/>
<organism evidence="1 2">
    <name type="scientific">Favolaschia claudopus</name>
    <dbReference type="NCBI Taxonomy" id="2862362"/>
    <lineage>
        <taxon>Eukaryota</taxon>
        <taxon>Fungi</taxon>
        <taxon>Dikarya</taxon>
        <taxon>Basidiomycota</taxon>
        <taxon>Agaricomycotina</taxon>
        <taxon>Agaricomycetes</taxon>
        <taxon>Agaricomycetidae</taxon>
        <taxon>Agaricales</taxon>
        <taxon>Marasmiineae</taxon>
        <taxon>Mycenaceae</taxon>
        <taxon>Favolaschia</taxon>
    </lineage>
</organism>